<evidence type="ECO:0000256" key="1">
    <source>
        <dbReference type="SAM" id="MobiDB-lite"/>
    </source>
</evidence>
<evidence type="ECO:0000313" key="2">
    <source>
        <dbReference type="EMBL" id="GAA2416926.1"/>
    </source>
</evidence>
<feature type="compositionally biased region" description="Low complexity" evidence="1">
    <location>
        <begin position="174"/>
        <end position="184"/>
    </location>
</feature>
<proteinExistence type="predicted"/>
<evidence type="ECO:0000313" key="3">
    <source>
        <dbReference type="Proteomes" id="UP001501231"/>
    </source>
</evidence>
<name>A0ABN3IXS5_9ACTN</name>
<keyword evidence="3" id="KW-1185">Reference proteome</keyword>
<protein>
    <submittedName>
        <fullName evidence="2">Uncharacterized protein</fullName>
    </submittedName>
</protein>
<reference evidence="3" key="1">
    <citation type="journal article" date="2019" name="Int. J. Syst. Evol. Microbiol.">
        <title>The Global Catalogue of Microorganisms (GCM) 10K type strain sequencing project: providing services to taxonomists for standard genome sequencing and annotation.</title>
        <authorList>
            <consortium name="The Broad Institute Genomics Platform"/>
            <consortium name="The Broad Institute Genome Sequencing Center for Infectious Disease"/>
            <person name="Wu L."/>
            <person name="Ma J."/>
        </authorList>
    </citation>
    <scope>NUCLEOTIDE SEQUENCE [LARGE SCALE GENOMIC DNA]</scope>
    <source>
        <strain evidence="3">JCM 3325</strain>
    </source>
</reference>
<dbReference type="RefSeq" id="WP_344589466.1">
    <property type="nucleotide sequence ID" value="NZ_BAAARW010000011.1"/>
</dbReference>
<sequence>MDAEYRELVRLAYFILPGKGKRTYRLALARRIVDRAGGHALGFGLGRHRGRAWRRTRVLRHAMRPRRRWQIGLRPWLRSMPARLPDPSLTAMLSTLEPRIRVAYVLLYVAELPRFAVRDQLVALRVRDPWLVIEAAEERAREAARKASRRTGGRGAAAERAAVPEQNALPPGTPRRAAGPRAGSSKGGGDPFAPPRPRPARGRTPIPIGVAVALTAVLAGALVVSETGGAGRFPGGTSSADAQNPPLVSAAPDAWRRAPRSLDVWPARGDLAGDRAFTARASRAWAAAAKAGRVAPGGDPQLLFAGRVDGRPVALLRHGDRVGRFTGADGRLAVSTAGTDPSAPIAAGDGRYLLAPWDGAETLTGAEMAVREGLTEPVRPRSRCGRGPLLHLTSDGDTRTVGEFGGARPAVLVHRSPEHTVPAPGKPGKKRAPAKPATPARLKGAALGVWERVACLTPQEARPIAEAMAWEFWSGTLPRGGGRAQWVCTGMTLAGGGGPASGQSVLLDRKGAYGTGACDTRRPVAGAWRRSAQGEWHYLAASARGLEPQAKGPFVTSAVNSRLLHATPSGPKRRPSGPVTLTARPPS</sequence>
<gene>
    <name evidence="2" type="ORF">GCM10010191_29210</name>
</gene>
<feature type="region of interest" description="Disordered" evidence="1">
    <location>
        <begin position="417"/>
        <end position="440"/>
    </location>
</feature>
<organism evidence="2 3">
    <name type="scientific">Actinomadura vinacea</name>
    <dbReference type="NCBI Taxonomy" id="115336"/>
    <lineage>
        <taxon>Bacteria</taxon>
        <taxon>Bacillati</taxon>
        <taxon>Actinomycetota</taxon>
        <taxon>Actinomycetes</taxon>
        <taxon>Streptosporangiales</taxon>
        <taxon>Thermomonosporaceae</taxon>
        <taxon>Actinomadura</taxon>
    </lineage>
</organism>
<dbReference type="Proteomes" id="UP001501231">
    <property type="component" value="Unassembled WGS sequence"/>
</dbReference>
<accession>A0ABN3IXS5</accession>
<dbReference type="EMBL" id="BAAARW010000011">
    <property type="protein sequence ID" value="GAA2416926.1"/>
    <property type="molecule type" value="Genomic_DNA"/>
</dbReference>
<feature type="region of interest" description="Disordered" evidence="1">
    <location>
        <begin position="373"/>
        <end position="401"/>
    </location>
</feature>
<feature type="region of interest" description="Disordered" evidence="1">
    <location>
        <begin position="144"/>
        <end position="204"/>
    </location>
</feature>
<comment type="caution">
    <text evidence="2">The sequence shown here is derived from an EMBL/GenBank/DDBJ whole genome shotgun (WGS) entry which is preliminary data.</text>
</comment>
<feature type="region of interest" description="Disordered" evidence="1">
    <location>
        <begin position="564"/>
        <end position="587"/>
    </location>
</feature>